<evidence type="ECO:0000256" key="1">
    <source>
        <dbReference type="SAM" id="MobiDB-lite"/>
    </source>
</evidence>
<evidence type="ECO:0000313" key="2">
    <source>
        <dbReference type="EMBL" id="GJE98590.1"/>
    </source>
</evidence>
<dbReference type="Proteomes" id="UP000703269">
    <property type="component" value="Unassembled WGS sequence"/>
</dbReference>
<keyword evidence="3" id="KW-1185">Reference proteome</keyword>
<feature type="compositionally biased region" description="Acidic residues" evidence="1">
    <location>
        <begin position="158"/>
        <end position="167"/>
    </location>
</feature>
<dbReference type="AlphaFoldDB" id="A0A9P3LKQ5"/>
<reference evidence="2 3" key="1">
    <citation type="submission" date="2021-08" db="EMBL/GenBank/DDBJ databases">
        <title>Draft Genome Sequence of Phanerochaete sordida strain YK-624.</title>
        <authorList>
            <person name="Mori T."/>
            <person name="Dohra H."/>
            <person name="Suzuki T."/>
            <person name="Kawagishi H."/>
            <person name="Hirai H."/>
        </authorList>
    </citation>
    <scope>NUCLEOTIDE SEQUENCE [LARGE SCALE GENOMIC DNA]</scope>
    <source>
        <strain evidence="2 3">YK-624</strain>
    </source>
</reference>
<feature type="compositionally biased region" description="Basic residues" evidence="1">
    <location>
        <begin position="60"/>
        <end position="77"/>
    </location>
</feature>
<protein>
    <submittedName>
        <fullName evidence="2">Uncharacterized protein</fullName>
    </submittedName>
</protein>
<gene>
    <name evidence="2" type="ORF">PsYK624_148240</name>
</gene>
<feature type="compositionally biased region" description="Basic and acidic residues" evidence="1">
    <location>
        <begin position="1"/>
        <end position="59"/>
    </location>
</feature>
<proteinExistence type="predicted"/>
<evidence type="ECO:0000313" key="3">
    <source>
        <dbReference type="Proteomes" id="UP000703269"/>
    </source>
</evidence>
<sequence>MPPRTAAEKAKSAADKAKAKAERDAKRELTKKAQEQKKALAQQAKEEAARRKQEEAEKKPPKKKAKGKQAAKPKAPKLHSVFESDEEAMDYVEPTDPDAIGWDAEDAKAAAEAAAEGGAVGPIADPVKAPGRSATVAAEGEGTKDLDKDGGQGQPAKDEDEWVDEDETRLQASAPSDADRARVFKSTLVPVGDVSATAFNTLSASSLNSGMAKFLGFARTQIAPGNIPTISFSNTNNRTLNTNIVSKMGDEMLWDGVKNVSLESVLHIVLPPSAFAVNARERLALWRLFDLVKDLNPSTADRVGWPFLIDIVKEGVGNVDGLGGQHRSHAIEIALKRAQQLLDETIKNALTLETKRNKARRSAEKEGL</sequence>
<feature type="compositionally biased region" description="Acidic residues" evidence="1">
    <location>
        <begin position="83"/>
        <end position="96"/>
    </location>
</feature>
<feature type="region of interest" description="Disordered" evidence="1">
    <location>
        <begin position="1"/>
        <end position="176"/>
    </location>
</feature>
<comment type="caution">
    <text evidence="2">The sequence shown here is derived from an EMBL/GenBank/DDBJ whole genome shotgun (WGS) entry which is preliminary data.</text>
</comment>
<organism evidence="2 3">
    <name type="scientific">Phanerochaete sordida</name>
    <dbReference type="NCBI Taxonomy" id="48140"/>
    <lineage>
        <taxon>Eukaryota</taxon>
        <taxon>Fungi</taxon>
        <taxon>Dikarya</taxon>
        <taxon>Basidiomycota</taxon>
        <taxon>Agaricomycotina</taxon>
        <taxon>Agaricomycetes</taxon>
        <taxon>Polyporales</taxon>
        <taxon>Phanerochaetaceae</taxon>
        <taxon>Phanerochaete</taxon>
    </lineage>
</organism>
<feature type="compositionally biased region" description="Basic and acidic residues" evidence="1">
    <location>
        <begin position="141"/>
        <end position="150"/>
    </location>
</feature>
<dbReference type="EMBL" id="BPQB01000091">
    <property type="protein sequence ID" value="GJE98590.1"/>
    <property type="molecule type" value="Genomic_DNA"/>
</dbReference>
<accession>A0A9P3LKQ5</accession>
<name>A0A9P3LKQ5_9APHY</name>